<keyword evidence="2" id="KW-1185">Reference proteome</keyword>
<organism evidence="1 2">
    <name type="scientific">Cupriavidus malaysiensis</name>
    <dbReference type="NCBI Taxonomy" id="367825"/>
    <lineage>
        <taxon>Bacteria</taxon>
        <taxon>Pseudomonadati</taxon>
        <taxon>Pseudomonadota</taxon>
        <taxon>Betaproteobacteria</taxon>
        <taxon>Burkholderiales</taxon>
        <taxon>Burkholderiaceae</taxon>
        <taxon>Cupriavidus</taxon>
    </lineage>
</organism>
<dbReference type="InterPro" id="IPR008767">
    <property type="entry name" value="Phage_SPP1_head-tail_adaptor"/>
</dbReference>
<protein>
    <submittedName>
        <fullName evidence="1">Head-tail adaptor protein</fullName>
    </submittedName>
</protein>
<reference evidence="1 2" key="1">
    <citation type="submission" date="2016-10" db="EMBL/GenBank/DDBJ databases">
        <title>Complete genome sequences of three Cupriavidus strains isolated from various Malaysian environments.</title>
        <authorList>
            <person name="Abdullah A.A.-A."/>
            <person name="Shafie N.A.H."/>
            <person name="Lau N.S."/>
        </authorList>
    </citation>
    <scope>NUCLEOTIDE SEQUENCE [LARGE SCALE GENOMIC DNA]</scope>
    <source>
        <strain evidence="1 2">USMAA1020</strain>
    </source>
</reference>
<dbReference type="Proteomes" id="UP000177515">
    <property type="component" value="Chromosome 1"/>
</dbReference>
<dbReference type="RefSeq" id="WP_071069934.1">
    <property type="nucleotide sequence ID" value="NZ_CP017754.1"/>
</dbReference>
<evidence type="ECO:0000313" key="1">
    <source>
        <dbReference type="EMBL" id="AOZ06770.1"/>
    </source>
</evidence>
<proteinExistence type="predicted"/>
<gene>
    <name evidence="1" type="ORF">BKK80_13790</name>
</gene>
<dbReference type="Gene3D" id="2.40.10.270">
    <property type="entry name" value="Bacteriophage SPP1 head-tail adaptor protein"/>
    <property type="match status" value="1"/>
</dbReference>
<dbReference type="NCBIfam" id="TIGR01563">
    <property type="entry name" value="gp16_SPP1"/>
    <property type="match status" value="1"/>
</dbReference>
<dbReference type="EMBL" id="CP017754">
    <property type="protein sequence ID" value="AOZ06770.1"/>
    <property type="molecule type" value="Genomic_DNA"/>
</dbReference>
<sequence>MKAGPLNKRVTIQRLGEEQDRTGNPIPVWTDVGRPVWASILHQSGRETIKSDASTSIVRASIRVRYRADVDASMRVLHGAKIYAIKAVLPDEVRREYIDLVCETGGSNG</sequence>
<evidence type="ECO:0000313" key="2">
    <source>
        <dbReference type="Proteomes" id="UP000177515"/>
    </source>
</evidence>
<accession>A0ABM6F5J6</accession>
<name>A0ABM6F5J6_9BURK</name>
<dbReference type="InterPro" id="IPR038666">
    <property type="entry name" value="SSP1_head-tail_sf"/>
</dbReference>
<dbReference type="Pfam" id="PF05521">
    <property type="entry name" value="Phage_HCP"/>
    <property type="match status" value="1"/>
</dbReference>